<proteinExistence type="predicted"/>
<dbReference type="AlphaFoldDB" id="A0A1F6DC28"/>
<dbReference type="InterPro" id="IPR007390">
    <property type="entry name" value="Spore_V_R"/>
</dbReference>
<evidence type="ECO:0000259" key="1">
    <source>
        <dbReference type="Pfam" id="PF04293"/>
    </source>
</evidence>
<dbReference type="NCBIfam" id="NF008737">
    <property type="entry name" value="PRK11767.1"/>
    <property type="match status" value="1"/>
</dbReference>
<dbReference type="EMBL" id="MFLF01000021">
    <property type="protein sequence ID" value="OGG58976.1"/>
    <property type="molecule type" value="Genomic_DNA"/>
</dbReference>
<dbReference type="InterPro" id="IPR057270">
    <property type="entry name" value="Ycgb-like"/>
</dbReference>
<reference evidence="3 4" key="1">
    <citation type="journal article" date="2016" name="Nat. Commun.">
        <title>Thousands of microbial genomes shed light on interconnected biogeochemical processes in an aquifer system.</title>
        <authorList>
            <person name="Anantharaman K."/>
            <person name="Brown C.T."/>
            <person name="Hug L.A."/>
            <person name="Sharon I."/>
            <person name="Castelle C.J."/>
            <person name="Probst A.J."/>
            <person name="Thomas B.C."/>
            <person name="Singh A."/>
            <person name="Wilkins M.J."/>
            <person name="Karaoz U."/>
            <person name="Brodie E.L."/>
            <person name="Williams K.H."/>
            <person name="Hubbard S.S."/>
            <person name="Banfield J.F."/>
        </authorList>
    </citation>
    <scope>NUCLEOTIDE SEQUENCE [LARGE SCALE GENOMIC DNA]</scope>
</reference>
<dbReference type="PANTHER" id="PTHR30029">
    <property type="entry name" value="STAGE V SPORULATION PROTEIN R"/>
    <property type="match status" value="1"/>
</dbReference>
<dbReference type="Pfam" id="PF24755">
    <property type="entry name" value="SpoVR_C"/>
    <property type="match status" value="1"/>
</dbReference>
<dbReference type="PANTHER" id="PTHR30029:SF2">
    <property type="entry name" value="STAGE V SPORULATION PROTEIN R"/>
    <property type="match status" value="1"/>
</dbReference>
<comment type="caution">
    <text evidence="3">The sequence shown here is derived from an EMBL/GenBank/DDBJ whole genome shotgun (WGS) entry which is preliminary data.</text>
</comment>
<dbReference type="InterPro" id="IPR057008">
    <property type="entry name" value="SpoVR-like_C"/>
</dbReference>
<name>A0A1F6DC28_9BACT</name>
<protein>
    <submittedName>
        <fullName evidence="3">SpoVR family protein</fullName>
    </submittedName>
</protein>
<organism evidence="3 4">
    <name type="scientific">Candidatus Kaiserbacteria bacterium RIFCSPHIGHO2_02_FULL_50_50</name>
    <dbReference type="NCBI Taxonomy" id="1798492"/>
    <lineage>
        <taxon>Bacteria</taxon>
        <taxon>Candidatus Kaiseribacteriota</taxon>
    </lineage>
</organism>
<feature type="domain" description="SpoVR protein-like N-terminal" evidence="1">
    <location>
        <begin position="12"/>
        <end position="434"/>
    </location>
</feature>
<sequence length="502" mass="59311">MPRQLPYPKDGDWSFQDLEAYHQEIARVAAYYGLDTYPNQIEVVDAAQMLEACASSGAMPINYRHWSFGKSYLRDHAAYQKGHMGLAYEVVVNANPCIAYLMEDNNLMMQALVMAHACYGHNSFFKGNYLFKEYTHADSIIEYLRYAKEYVEMCEERYGYGRVERILDAAHSLQHFSVDRYKRKRSLTEAQEMERLRAKIRDREEHFSPLWGSHDEAEERARNEALARKSRDGYLAEPEENLLYFIEKNAPKLQKWEREIIRIVRMIGRYFYPQMQTQVMNEGWACFWHYHILYHLHREGLLGAGFMMEFLASHTSVVFQLDHKDKRYRGINPYALGFEMFMDIKRVCESPTDEDRTWAPWLAGKNWQEMLPEAMRNYRDESFIRQYLSPSLMRKWRMFAVTSGRSDDFYAVDYIANDAGYDGIREKLADQYLHSNRMPDIQVVRADMNGDRKLLLRYTSKAGSALERKSLQKTLAYCKHLWGYPVEIERLDNETGEIKKIM</sequence>
<feature type="domain" description="SpoVR-like C-terminal" evidence="2">
    <location>
        <begin position="439"/>
        <end position="492"/>
    </location>
</feature>
<evidence type="ECO:0000259" key="2">
    <source>
        <dbReference type="Pfam" id="PF24755"/>
    </source>
</evidence>
<evidence type="ECO:0000313" key="3">
    <source>
        <dbReference type="EMBL" id="OGG58976.1"/>
    </source>
</evidence>
<evidence type="ECO:0000313" key="4">
    <source>
        <dbReference type="Proteomes" id="UP000178794"/>
    </source>
</evidence>
<dbReference type="InterPro" id="IPR056174">
    <property type="entry name" value="SpoVR_N"/>
</dbReference>
<dbReference type="Proteomes" id="UP000178794">
    <property type="component" value="Unassembled WGS sequence"/>
</dbReference>
<dbReference type="STRING" id="1798492.A3C89_03765"/>
<accession>A0A1F6DC28</accession>
<dbReference type="Pfam" id="PF04293">
    <property type="entry name" value="SpoVR"/>
    <property type="match status" value="1"/>
</dbReference>
<gene>
    <name evidence="3" type="ORF">A3C89_03765</name>
</gene>